<evidence type="ECO:0000313" key="1">
    <source>
        <dbReference type="EMBL" id="SMC22779.1"/>
    </source>
</evidence>
<proteinExistence type="predicted"/>
<dbReference type="PIRSF" id="PIRSF021377">
    <property type="entry name" value="YtfJ"/>
    <property type="match status" value="1"/>
</dbReference>
<name>A0A1W1XFS1_9CLOT</name>
<dbReference type="InterPro" id="IPR014229">
    <property type="entry name" value="Spore_YtfJ"/>
</dbReference>
<dbReference type="EMBL" id="FWXH01000004">
    <property type="protein sequence ID" value="SMC22779.1"/>
    <property type="molecule type" value="Genomic_DNA"/>
</dbReference>
<keyword evidence="2" id="KW-1185">Reference proteome</keyword>
<organism evidence="1 2">
    <name type="scientific">Clostridium acidisoli DSM 12555</name>
    <dbReference type="NCBI Taxonomy" id="1121291"/>
    <lineage>
        <taxon>Bacteria</taxon>
        <taxon>Bacillati</taxon>
        <taxon>Bacillota</taxon>
        <taxon>Clostridia</taxon>
        <taxon>Eubacteriales</taxon>
        <taxon>Clostridiaceae</taxon>
        <taxon>Clostridium</taxon>
    </lineage>
</organism>
<evidence type="ECO:0000313" key="2">
    <source>
        <dbReference type="Proteomes" id="UP000192468"/>
    </source>
</evidence>
<sequence length="129" mass="13345">MENNSSIKENVDSLFSNLEKFLKTETVVGEPIVVGETTLVPIISVAFGCGTGNGQGGDKKESQGGGSGLGVAAKITPNAIVVIKGDKVNLLPVSGKNSLDNLIDLVPGIVSKIKPKKVEKNSSNIKKAD</sequence>
<dbReference type="PANTHER" id="PTHR39162:SF1">
    <property type="entry name" value="SPORULATION PROTEIN YTFJ"/>
    <property type="match status" value="1"/>
</dbReference>
<dbReference type="OrthoDB" id="1711150at2"/>
<dbReference type="PANTHER" id="PTHR39162">
    <property type="entry name" value="GLL3345 PROTEIN"/>
    <property type="match status" value="1"/>
</dbReference>
<dbReference type="RefSeq" id="WP_139796007.1">
    <property type="nucleotide sequence ID" value="NZ_FWXH01000004.1"/>
</dbReference>
<dbReference type="Proteomes" id="UP000192468">
    <property type="component" value="Unassembled WGS sequence"/>
</dbReference>
<reference evidence="1 2" key="1">
    <citation type="submission" date="2017-04" db="EMBL/GenBank/DDBJ databases">
        <authorList>
            <person name="Afonso C.L."/>
            <person name="Miller P.J."/>
            <person name="Scott M.A."/>
            <person name="Spackman E."/>
            <person name="Goraichik I."/>
            <person name="Dimitrov K.M."/>
            <person name="Suarez D.L."/>
            <person name="Swayne D.E."/>
        </authorList>
    </citation>
    <scope>NUCLEOTIDE SEQUENCE [LARGE SCALE GENOMIC DNA]</scope>
    <source>
        <strain evidence="1 2">DSM 12555</strain>
    </source>
</reference>
<dbReference type="STRING" id="1121291.SAMN02745134_01724"/>
<gene>
    <name evidence="1" type="ORF">SAMN02745134_01724</name>
</gene>
<dbReference type="Pfam" id="PF09579">
    <property type="entry name" value="Spore_YtfJ"/>
    <property type="match status" value="1"/>
</dbReference>
<protein>
    <submittedName>
        <fullName evidence="1">Uncharacterized spore protein YtfJ</fullName>
    </submittedName>
</protein>
<dbReference type="AlphaFoldDB" id="A0A1W1XFS1"/>
<accession>A0A1W1XFS1</accession>